<evidence type="ECO:0000313" key="1">
    <source>
        <dbReference type="EMBL" id="KIO46964.1"/>
    </source>
</evidence>
<evidence type="ECO:0000313" key="2">
    <source>
        <dbReference type="Proteomes" id="UP000031937"/>
    </source>
</evidence>
<gene>
    <name evidence="1" type="ORF">IE90_02800</name>
</gene>
<protein>
    <submittedName>
        <fullName evidence="1">Uncharacterized protein</fullName>
    </submittedName>
</protein>
<dbReference type="AlphaFoldDB" id="A0AB34R4X6"/>
<name>A0AB34R4X6_9PORP</name>
<sequence>MSDSAGNALKDIIFEYNKEKSPLSKSNSFQICVSQNDSIIEIHKENFKTFRLKLIVQKKKKEALSTAIFLTIHLTEKEKSGKSCIARKKIVQINPQNVTTIKPESKN</sequence>
<comment type="caution">
    <text evidence="1">The sequence shown here is derived from an EMBL/GenBank/DDBJ whole genome shotgun (WGS) entry which is preliminary data.</text>
</comment>
<accession>A0AB34R4X6</accession>
<reference evidence="1 2" key="1">
    <citation type="submission" date="2014-07" db="EMBL/GenBank/DDBJ databases">
        <title>Porphyromonadaceae bacterium OUH 334697 = ATCC BAA-2682 = DSM 28341 draft genome.</title>
        <authorList>
            <person name="Sydenham T.V."/>
            <person name="Hasman H."/>
            <person name="Justesen U.S."/>
        </authorList>
    </citation>
    <scope>NUCLEOTIDE SEQUENCE [LARGE SCALE GENOMIC DNA]</scope>
    <source>
        <strain evidence="1 2">OUH 334697</strain>
    </source>
</reference>
<dbReference type="Proteomes" id="UP000031937">
    <property type="component" value="Unassembled WGS sequence"/>
</dbReference>
<proteinExistence type="predicted"/>
<organism evidence="1 2">
    <name type="scientific">Sanguibacteroides justesenii</name>
    <dbReference type="NCBI Taxonomy" id="1547597"/>
    <lineage>
        <taxon>Bacteria</taxon>
        <taxon>Pseudomonadati</taxon>
        <taxon>Bacteroidota</taxon>
        <taxon>Bacteroidia</taxon>
        <taxon>Bacteroidales</taxon>
        <taxon>Porphyromonadaceae</taxon>
        <taxon>Sanguibacteroides</taxon>
    </lineage>
</organism>
<dbReference type="EMBL" id="JPIT01000008">
    <property type="protein sequence ID" value="KIO46964.1"/>
    <property type="molecule type" value="Genomic_DNA"/>
</dbReference>